<keyword evidence="2" id="KW-0677">Repeat</keyword>
<feature type="repeat" description="NHL" evidence="7">
    <location>
        <begin position="635"/>
        <end position="678"/>
    </location>
</feature>
<keyword evidence="9" id="KW-0732">Signal</keyword>
<feature type="repeat" description="NHL" evidence="7">
    <location>
        <begin position="825"/>
        <end position="868"/>
    </location>
</feature>
<evidence type="ECO:0000256" key="7">
    <source>
        <dbReference type="PROSITE-ProRule" id="PRU00504"/>
    </source>
</evidence>
<dbReference type="SUPFAM" id="SSF101898">
    <property type="entry name" value="NHL repeat"/>
    <property type="match status" value="1"/>
</dbReference>
<dbReference type="InterPro" id="IPR017907">
    <property type="entry name" value="Znf_RING_CS"/>
</dbReference>
<dbReference type="GO" id="GO:0061630">
    <property type="term" value="F:ubiquitin protein ligase activity"/>
    <property type="evidence" value="ECO:0007669"/>
    <property type="project" value="TreeGrafter"/>
</dbReference>
<feature type="chain" id="PRO_5042114848" evidence="9">
    <location>
        <begin position="19"/>
        <end position="983"/>
    </location>
</feature>
<feature type="repeat" description="NHL" evidence="7">
    <location>
        <begin position="682"/>
        <end position="725"/>
    </location>
</feature>
<dbReference type="InterPro" id="IPR050952">
    <property type="entry name" value="TRIM-NHL_E3_ligases"/>
</dbReference>
<dbReference type="PROSITE" id="PS50089">
    <property type="entry name" value="ZF_RING_2"/>
    <property type="match status" value="1"/>
</dbReference>
<feature type="signal peptide" evidence="9">
    <location>
        <begin position="1"/>
        <end position="18"/>
    </location>
</feature>
<dbReference type="Gene3D" id="2.120.10.30">
    <property type="entry name" value="TolB, C-terminal domain"/>
    <property type="match status" value="3"/>
</dbReference>
<dbReference type="InterPro" id="IPR014756">
    <property type="entry name" value="Ig_E-set"/>
</dbReference>
<dbReference type="GO" id="GO:0000209">
    <property type="term" value="P:protein polyubiquitination"/>
    <property type="evidence" value="ECO:0007669"/>
    <property type="project" value="TreeGrafter"/>
</dbReference>
<dbReference type="PANTHER" id="PTHR24104:SF25">
    <property type="entry name" value="PROTEIN LIN-41"/>
    <property type="match status" value="1"/>
</dbReference>
<keyword evidence="1" id="KW-0479">Metal-binding</keyword>
<reference evidence="13" key="1">
    <citation type="submission" date="2024-02" db="UniProtKB">
        <authorList>
            <consortium name="WormBaseParasite"/>
        </authorList>
    </citation>
    <scope>IDENTIFICATION</scope>
</reference>
<keyword evidence="4" id="KW-0862">Zinc</keyword>
<feature type="repeat" description="NHL" evidence="7">
    <location>
        <begin position="729"/>
        <end position="772"/>
    </location>
</feature>
<dbReference type="PROSITE" id="PS51125">
    <property type="entry name" value="NHL"/>
    <property type="match status" value="5"/>
</dbReference>
<evidence type="ECO:0000256" key="8">
    <source>
        <dbReference type="SAM" id="MobiDB-lite"/>
    </source>
</evidence>
<evidence type="ECO:0000256" key="1">
    <source>
        <dbReference type="ARBA" id="ARBA00022723"/>
    </source>
</evidence>
<dbReference type="SUPFAM" id="SSF81296">
    <property type="entry name" value="E set domains"/>
    <property type="match status" value="1"/>
</dbReference>
<protein>
    <submittedName>
        <fullName evidence="13">Uncharacterized protein</fullName>
    </submittedName>
</protein>
<proteinExistence type="predicted"/>
<dbReference type="PROSITE" id="PS00518">
    <property type="entry name" value="ZF_RING_1"/>
    <property type="match status" value="1"/>
</dbReference>
<dbReference type="GO" id="GO:0043161">
    <property type="term" value="P:proteasome-mediated ubiquitin-dependent protein catabolic process"/>
    <property type="evidence" value="ECO:0007669"/>
    <property type="project" value="TreeGrafter"/>
</dbReference>
<feature type="domain" description="B box-type" evidence="11">
    <location>
        <begin position="500"/>
        <end position="545"/>
    </location>
</feature>
<evidence type="ECO:0000259" key="11">
    <source>
        <dbReference type="PROSITE" id="PS50119"/>
    </source>
</evidence>
<dbReference type="WBParaSite" id="MBELARI_LOCUS5203.2">
    <property type="protein sequence ID" value="MBELARI_LOCUS5203.2"/>
    <property type="gene ID" value="MBELARI_LOCUS5203"/>
</dbReference>
<dbReference type="InterPro" id="IPR001258">
    <property type="entry name" value="NHL_repeat"/>
</dbReference>
<feature type="repeat" description="NHL" evidence="7">
    <location>
        <begin position="788"/>
        <end position="820"/>
    </location>
</feature>
<dbReference type="SMART" id="SM00336">
    <property type="entry name" value="BBOX"/>
    <property type="match status" value="1"/>
</dbReference>
<dbReference type="SUPFAM" id="SSF57850">
    <property type="entry name" value="RING/U-box"/>
    <property type="match status" value="1"/>
</dbReference>
<evidence type="ECO:0000259" key="10">
    <source>
        <dbReference type="PROSITE" id="PS50089"/>
    </source>
</evidence>
<dbReference type="GO" id="GO:0008270">
    <property type="term" value="F:zinc ion binding"/>
    <property type="evidence" value="ECO:0007669"/>
    <property type="project" value="UniProtKB-KW"/>
</dbReference>
<name>A0AAF3FE26_9BILA</name>
<feature type="repeat" description="Filamin" evidence="6">
    <location>
        <begin position="564"/>
        <end position="620"/>
    </location>
</feature>
<dbReference type="InterPro" id="IPR011042">
    <property type="entry name" value="6-blade_b-propeller_TolB-like"/>
</dbReference>
<evidence type="ECO:0000256" key="3">
    <source>
        <dbReference type="ARBA" id="ARBA00022771"/>
    </source>
</evidence>
<sequence length="983" mass="109929">MRDFVLFFFIALIGLANGDEENEILEKLEFQFEKHPQPFIVKKDLKLLNENNGSIQLTFRANEGYNEDLGEYINKALRVKLEIEKEQSGKIYRDLAFTDWSETRQFEIIGNSSGKAHEFFYNSGILYFRYNETAPNFTLTVTEIPFLHGCECSGFSYEYPDGIRNPTQFPGAILTLDIPKNCTMIKCGWASESDMRMGQEIDFSFLGAYDKNDRFYIRNSNGTTSLLPESGSFKRFKMMINEPFEIYFISGPNPSRDRHMNFQSRRIGRMDQRMILGNGSGHDTHNSLDGVLESRELHYLQSQMQNAPFKLPTSNMDSAISSQASLAGYQNPIFDTPPSLYNSPQFNSVLNTPIVTSLQSNIAVACCVCSTECGRGHGFQLSTCNHIYCNNCISLTIGKHGRYCTLCFATNMALESAYMRQLPTHGGTEDLTSLFSSRLPLNDVLMSKPSSALLETTLANHAPFSQRFDSLNKEISNHHLFDVDPEPIRAPVFSPSKTAQKSRVCAGCHEGAAQYCENCQESLCDDCVSAHQRVRFTRDHHIVRLPERRECIKETAEESQPQFIAVKLIQPDGSPLDLAITERSVGGVSLNFVPKLKGVHNLYIQLQGSNTKGAPIQFEVLRGRNYKEVADRGELFHFGKEGSEDGELCRPWGICCDQKGRIIVADRSNNRIQIFDPEGKFLQKFGMGGNRPGQFDRPAGVCVNTHNQIIVADKDNHRVQVFDNDGNFVFKFGERGRSQGMFNYPWGVATNNLNEIAVSDTRNHRVQIFSSHGEFLLKCGFDTAYFYKHLDSPRGVCYLPNGQLLITDFNNHRVVLMGPKGGPDMKCYGSEGDQEGLFLRPQGIAIDMEGHILVCDSRNNRVQVFASDDMRCVTVFGGAKLALSPTTSHATKSPTQDINLLAMPMPPVTSMQGTPLSLDFTSPPPTNPSKGKPPMMQFGSNTTQSETAVGSSLALLDRPTDLCIGLDGRIYVVDFGNNCVRVF</sequence>
<dbReference type="PROSITE" id="PS50194">
    <property type="entry name" value="FILAMIN_REPEAT"/>
    <property type="match status" value="1"/>
</dbReference>
<evidence type="ECO:0000313" key="13">
    <source>
        <dbReference type="WBParaSite" id="MBELARI_LOCUS5203.2"/>
    </source>
</evidence>
<evidence type="ECO:0000256" key="9">
    <source>
        <dbReference type="SAM" id="SignalP"/>
    </source>
</evidence>
<dbReference type="Gene3D" id="2.60.40.10">
    <property type="entry name" value="Immunoglobulins"/>
    <property type="match status" value="1"/>
</dbReference>
<dbReference type="CDD" id="cd14954">
    <property type="entry name" value="NHL_TRIM71_like"/>
    <property type="match status" value="1"/>
</dbReference>
<dbReference type="InterPro" id="IPR013783">
    <property type="entry name" value="Ig-like_fold"/>
</dbReference>
<dbReference type="PROSITE" id="PS50119">
    <property type="entry name" value="ZF_BBOX"/>
    <property type="match status" value="1"/>
</dbReference>
<dbReference type="PANTHER" id="PTHR24104">
    <property type="entry name" value="E3 UBIQUITIN-PROTEIN LIGASE NHLRC1-RELATED"/>
    <property type="match status" value="1"/>
</dbReference>
<keyword evidence="3 5" id="KW-0863">Zinc-finger</keyword>
<evidence type="ECO:0000256" key="6">
    <source>
        <dbReference type="PROSITE-ProRule" id="PRU00087"/>
    </source>
</evidence>
<dbReference type="FunFam" id="2.120.10.30:FF:000037">
    <property type="entry name" value="Uncharacterized protein, isoform E"/>
    <property type="match status" value="1"/>
</dbReference>
<evidence type="ECO:0000313" key="12">
    <source>
        <dbReference type="Proteomes" id="UP000887575"/>
    </source>
</evidence>
<evidence type="ECO:0000256" key="4">
    <source>
        <dbReference type="ARBA" id="ARBA00022833"/>
    </source>
</evidence>
<keyword evidence="12" id="KW-1185">Reference proteome</keyword>
<dbReference type="InterPro" id="IPR001841">
    <property type="entry name" value="Znf_RING"/>
</dbReference>
<dbReference type="InterPro" id="IPR000315">
    <property type="entry name" value="Znf_B-box"/>
</dbReference>
<feature type="domain" description="RING-type" evidence="10">
    <location>
        <begin position="366"/>
        <end position="407"/>
    </location>
</feature>
<accession>A0AAF3FE26</accession>
<dbReference type="InterPro" id="IPR017868">
    <property type="entry name" value="Filamin/ABP280_repeat-like"/>
</dbReference>
<dbReference type="AlphaFoldDB" id="A0AAF3FE26"/>
<feature type="region of interest" description="Disordered" evidence="8">
    <location>
        <begin position="921"/>
        <end position="943"/>
    </location>
</feature>
<evidence type="ECO:0000256" key="2">
    <source>
        <dbReference type="ARBA" id="ARBA00022737"/>
    </source>
</evidence>
<dbReference type="Proteomes" id="UP000887575">
    <property type="component" value="Unassembled WGS sequence"/>
</dbReference>
<evidence type="ECO:0000256" key="5">
    <source>
        <dbReference type="PROSITE-ProRule" id="PRU00024"/>
    </source>
</evidence>
<dbReference type="Pfam" id="PF01436">
    <property type="entry name" value="NHL"/>
    <property type="match status" value="6"/>
</dbReference>
<organism evidence="12 13">
    <name type="scientific">Mesorhabditis belari</name>
    <dbReference type="NCBI Taxonomy" id="2138241"/>
    <lineage>
        <taxon>Eukaryota</taxon>
        <taxon>Metazoa</taxon>
        <taxon>Ecdysozoa</taxon>
        <taxon>Nematoda</taxon>
        <taxon>Chromadorea</taxon>
        <taxon>Rhabditida</taxon>
        <taxon>Rhabditina</taxon>
        <taxon>Rhabditomorpha</taxon>
        <taxon>Rhabditoidea</taxon>
        <taxon>Rhabditidae</taxon>
        <taxon>Mesorhabditinae</taxon>
        <taxon>Mesorhabditis</taxon>
    </lineage>
</organism>